<comment type="caution">
    <text evidence="2">The sequence shown here is derived from an EMBL/GenBank/DDBJ whole genome shotgun (WGS) entry which is preliminary data.</text>
</comment>
<evidence type="ECO:0000313" key="2">
    <source>
        <dbReference type="EMBL" id="KAG0310580.1"/>
    </source>
</evidence>
<gene>
    <name evidence="2" type="ORF">BGZ97_012474</name>
</gene>
<feature type="region of interest" description="Disordered" evidence="1">
    <location>
        <begin position="263"/>
        <end position="291"/>
    </location>
</feature>
<proteinExistence type="predicted"/>
<feature type="non-terminal residue" evidence="2">
    <location>
        <position position="1692"/>
    </location>
</feature>
<evidence type="ECO:0000313" key="3">
    <source>
        <dbReference type="Proteomes" id="UP000823405"/>
    </source>
</evidence>
<organism evidence="2 3">
    <name type="scientific">Linnemannia gamsii</name>
    <dbReference type="NCBI Taxonomy" id="64522"/>
    <lineage>
        <taxon>Eukaryota</taxon>
        <taxon>Fungi</taxon>
        <taxon>Fungi incertae sedis</taxon>
        <taxon>Mucoromycota</taxon>
        <taxon>Mortierellomycotina</taxon>
        <taxon>Mortierellomycetes</taxon>
        <taxon>Mortierellales</taxon>
        <taxon>Mortierellaceae</taxon>
        <taxon>Linnemannia</taxon>
    </lineage>
</organism>
<feature type="region of interest" description="Disordered" evidence="1">
    <location>
        <begin position="312"/>
        <end position="331"/>
    </location>
</feature>
<keyword evidence="3" id="KW-1185">Reference proteome</keyword>
<protein>
    <submittedName>
        <fullName evidence="2">Uncharacterized protein</fullName>
    </submittedName>
</protein>
<accession>A0A9P6R5J0</accession>
<dbReference type="EMBL" id="JAAAIN010000820">
    <property type="protein sequence ID" value="KAG0310580.1"/>
    <property type="molecule type" value="Genomic_DNA"/>
</dbReference>
<reference evidence="2" key="1">
    <citation type="journal article" date="2020" name="Fungal Divers.">
        <title>Resolving the Mortierellaceae phylogeny through synthesis of multi-gene phylogenetics and phylogenomics.</title>
        <authorList>
            <person name="Vandepol N."/>
            <person name="Liber J."/>
            <person name="Desiro A."/>
            <person name="Na H."/>
            <person name="Kennedy M."/>
            <person name="Barry K."/>
            <person name="Grigoriev I.V."/>
            <person name="Miller A.N."/>
            <person name="O'Donnell K."/>
            <person name="Stajich J.E."/>
            <person name="Bonito G."/>
        </authorList>
    </citation>
    <scope>NUCLEOTIDE SEQUENCE</scope>
    <source>
        <strain evidence="2">NVP60</strain>
    </source>
</reference>
<name>A0A9P6R5J0_9FUNG</name>
<dbReference type="Proteomes" id="UP000823405">
    <property type="component" value="Unassembled WGS sequence"/>
</dbReference>
<dbReference type="OrthoDB" id="2410971at2759"/>
<evidence type="ECO:0000256" key="1">
    <source>
        <dbReference type="SAM" id="MobiDB-lite"/>
    </source>
</evidence>
<sequence>PRQHYYSCNTKSDDEFVSLGKRQETIQIVNEDQEMEYIINMTSMEELIDPLCIEYQENAVLEVIMSTPADEQFPDSSYYPTRQLERETRGLSAYRLSAYRLAKALSIADTLSYNVPARSILSHTVKLQDASNPRLFIVLPTRDTLTGALVVQFRLYYLCECGKHSRSLNQKYGKDRVPVSHDVHLVDHEGYRIIDLPAFCEKYGVYALALLRMVKYGTSVGGMVVPRLLQFCGESQEERTQSEGNFEDRVDFAINYMQEMQQRQQRRDRASARTPTFKLTADTPTSSSADDKTDIASWLQLETLDELGTFIEGHDYDGEDNNSSNSTPGDLYRASSIKEDHAWWICSTHYNEQYSTSTRLPLLEALKANDGSFNERRGTAKVRLATAAHAADFYWSLTASPFLQHIHISLDWIAEPAEIKELVFAIQESNLQQVELYVQTNIKAAAKLHNNKRQPSRSRFQTTIQRLAEGNFLQVQLKNRECLAVDVRRWPNTSQANALPLGNHILARREFPMLSELLQSASSHLTTISLQIDFSDFDALMDLVWPFVERHKKVEQFTVKMKDGSCITMDFKNGSATPFSVIARIPKLDKLDNRNIPLESISDLTLTGSHTLSEVDILVPVLIACCTSLNKLSLVIVNTRKNASHPFFAQSNDSYLENQQPITLSVFELASIPTLSLVVLIHSAHQRTTLNFPMTRLDLKNLEMYDVAGLRKILGMYPVADTIFLPVKDLDDAYDLVVPFIQSLNRDMAVQMEQKSGSNAVIQFQKNEGDDFGSSVTNIQLHVDTTARFKRLPIHQVKTMTLLHPHPNVSQHDQLQDISKRYASLETLEVCCGKTLPLSIFSVASLPALKALCLTRDSDRIEYKFAFPITKIDLAKDFVVVYNRPSDLEQFFKTNPELTTLSLTIDFVGKEMPMFLSTIKSLQGQHRLLTCTLKNKLGSSASITFADDNTISSYSFRLNTVVKQEDLQVYDLSSVTEFILTGPCPATMQIDSFAQEFLTKCPRLESIDFNCGSNYLQYFFLLCDNLTSFKKCVFRNSKGQVASSMDLSETHLSLGNEPLLTTLYPSLVQTLQARPTITGLKILVESTFEAYESVVNVLATKLPWLEEVKISQQSVGPKMIVSFTNGDYDDCDGEGEGEDGTGRVSSIALDVRSISQLQPSMYSLVTKLTFSGQLKNWTSEELDQIPLSSCENLSTLELKCPPSQFPRILHSMHESSLMHPALRCLKLWDGSRDNILTGTHIDDLDTISIRLQQVRMVDFQRSLVELEALLNDYPLEIAHLELDTSFHAEQAEIIEKSMRLGKVQIRHIQWDISSTKDVRLFEIMLRAVSHCHDSVESGSNKKNRLVPTVAFRVAKFSVPQSGPTMFDTSVSNISENDDNKQQQQQQQQERALSTLGYFMTRFATHLILVNSGLEFFLPDLLATELQTLQELEIRVNRYCPDKTFLRWLKSVLKRGDASVVGQAYARKELEEVKEVEVRAVDYETADVVVMAAENKIAMESEFLFVDVEDADSDDYERDFEFDDPITSSIIIHDNTSTPSSPTTALTCAFSPKSHIPGPPIYSTASLSPITATYTRQPLRRLTLHNVQFSPQQWSDVLESIDYLSLRVLSLERVGFGNIELVRLTSFYTKQVTRAREARNAAKVDSTREAEDDEREEELVVRLYVTSVVQEAIDREHAFLKEDNCSQLKYILV</sequence>